<keyword evidence="6" id="KW-0378">Hydrolase</keyword>
<dbReference type="InterPro" id="IPR051201">
    <property type="entry name" value="Chloro_Bact_Ser_Proteases"/>
</dbReference>
<feature type="domain" description="PDZ" evidence="8">
    <location>
        <begin position="298"/>
        <end position="389"/>
    </location>
</feature>
<keyword evidence="4" id="KW-0677">Repeat</keyword>
<accession>A0ABR9XSV4</accession>
<dbReference type="InterPro" id="IPR009003">
    <property type="entry name" value="Peptidase_S1_PA"/>
</dbReference>
<reference evidence="9 10" key="1">
    <citation type="journal article" date="2020" name="Microorganisms">
        <title>Simultaneous Genome Sequencing of Prosthecochloris ethylica and Desulfuromonas acetoxidans within a Syntrophic Mixture Reveals Unique Pili and Protein Interactions.</title>
        <authorList>
            <person name="Kyndt J.A."/>
            <person name="Van Beeumen J.J."/>
            <person name="Meyer T.E."/>
        </authorList>
    </citation>
    <scope>NUCLEOTIDE SEQUENCE [LARGE SCALE GENOMIC DNA]</scope>
    <source>
        <strain evidence="9 10">N3</strain>
    </source>
</reference>
<evidence type="ECO:0000256" key="2">
    <source>
        <dbReference type="ARBA" id="ARBA00022670"/>
    </source>
</evidence>
<dbReference type="PANTHER" id="PTHR43343">
    <property type="entry name" value="PEPTIDASE S12"/>
    <property type="match status" value="1"/>
</dbReference>
<evidence type="ECO:0000259" key="8">
    <source>
        <dbReference type="PROSITE" id="PS50106"/>
    </source>
</evidence>
<protein>
    <submittedName>
        <fullName evidence="9">DegQ family serine endoprotease</fullName>
    </submittedName>
</protein>
<evidence type="ECO:0000256" key="7">
    <source>
        <dbReference type="ARBA" id="ARBA00022825"/>
    </source>
</evidence>
<dbReference type="PROSITE" id="PS50106">
    <property type="entry name" value="PDZ"/>
    <property type="match status" value="2"/>
</dbReference>
<evidence type="ECO:0000256" key="4">
    <source>
        <dbReference type="ARBA" id="ARBA00022737"/>
    </source>
</evidence>
<dbReference type="PANTHER" id="PTHR43343:SF3">
    <property type="entry name" value="PROTEASE DO-LIKE 8, CHLOROPLASTIC"/>
    <property type="match status" value="1"/>
</dbReference>
<dbReference type="InterPro" id="IPR011782">
    <property type="entry name" value="Pept_S1C_Do"/>
</dbReference>
<dbReference type="InterPro" id="IPR036034">
    <property type="entry name" value="PDZ_sf"/>
</dbReference>
<dbReference type="InterPro" id="IPR041489">
    <property type="entry name" value="PDZ_6"/>
</dbReference>
<proteinExistence type="predicted"/>
<dbReference type="Gene3D" id="2.40.10.120">
    <property type="match status" value="1"/>
</dbReference>
<dbReference type="SMART" id="SM00228">
    <property type="entry name" value="PDZ"/>
    <property type="match status" value="2"/>
</dbReference>
<keyword evidence="10" id="KW-1185">Reference proteome</keyword>
<keyword evidence="7" id="KW-0720">Serine protease</keyword>
<dbReference type="EMBL" id="JADGII010000012">
    <property type="protein sequence ID" value="MBF0637137.1"/>
    <property type="molecule type" value="Genomic_DNA"/>
</dbReference>
<dbReference type="SUPFAM" id="SSF50156">
    <property type="entry name" value="PDZ domain-like"/>
    <property type="match status" value="2"/>
</dbReference>
<evidence type="ECO:0000256" key="6">
    <source>
        <dbReference type="ARBA" id="ARBA00022801"/>
    </source>
</evidence>
<sequence length="508" mass="54289">MKRKSAYLALALAGVLVGALAFSQLEFSFPGSADSVNAPPVAVANRANVAEAAPSLKHQSIATLQDLNNAFVSIAESATPSVVTIFTEKTVNRRRISPFDLFGSPFDDFFNIPPRDQDGNGSKEVLKGLGSGVIVSRDGYILTNNHVVDKADAISIRTHTNRRYDAKIVGKDPKTDLAVIKVEAEDAEFDAISIGDSDALRVGEWVIAIGSPLGENLARTVTQGIVSAKGRANVGLADYEDFIQTDAAINPGNSGGPLVNINGELVGINTAIASRTGGFEGIGFAVPSNMARKVMQALIDEGKVTRGWLGVTIQDVDDNIAQGLDLPRTEGVVVGTVVEDSPAEKSGLKTGDVILEIDGRKVDDTVELRNRIASTSPGKTITLGVLRNGSMKEIRVKLSELPGQEVTQQQEAEMNDLLGFSISELTPELASRYRIESGRNGVVVTGVDRASKAYRAGVRAGDLILAVNRKDITSYEEFSARVAEMKKGDLLFLLIERQSSKVYFAFNL</sequence>
<dbReference type="Gene3D" id="2.30.42.10">
    <property type="match status" value="2"/>
</dbReference>
<name>A0ABR9XSV4_9CHLB</name>
<comment type="caution">
    <text evidence="9">The sequence shown here is derived from an EMBL/GenBank/DDBJ whole genome shotgun (WGS) entry which is preliminary data.</text>
</comment>
<dbReference type="CDD" id="cd10839">
    <property type="entry name" value="cpPDZ1_DegP-like"/>
    <property type="match status" value="1"/>
</dbReference>
<gene>
    <name evidence="9" type="ORF">INT08_08140</name>
</gene>
<dbReference type="Pfam" id="PF17820">
    <property type="entry name" value="PDZ_6"/>
    <property type="match status" value="1"/>
</dbReference>
<dbReference type="Pfam" id="PF13180">
    <property type="entry name" value="PDZ_2"/>
    <property type="match status" value="1"/>
</dbReference>
<evidence type="ECO:0000256" key="3">
    <source>
        <dbReference type="ARBA" id="ARBA00022729"/>
    </source>
</evidence>
<comment type="subcellular location">
    <subcellularLocation>
        <location evidence="1">Periplasm</location>
    </subcellularLocation>
</comment>
<dbReference type="RefSeq" id="WP_175186775.1">
    <property type="nucleotide sequence ID" value="NZ_JABVZQ010000001.1"/>
</dbReference>
<dbReference type="NCBIfam" id="TIGR02037">
    <property type="entry name" value="degP_htrA_DO"/>
    <property type="match status" value="1"/>
</dbReference>
<keyword evidence="3" id="KW-0732">Signal</keyword>
<evidence type="ECO:0000313" key="9">
    <source>
        <dbReference type="EMBL" id="MBF0637137.1"/>
    </source>
</evidence>
<keyword evidence="2" id="KW-0645">Protease</keyword>
<dbReference type="InterPro" id="IPR001478">
    <property type="entry name" value="PDZ"/>
</dbReference>
<organism evidence="9 10">
    <name type="scientific">Prosthecochloris ethylica</name>
    <dbReference type="NCBI Taxonomy" id="2743976"/>
    <lineage>
        <taxon>Bacteria</taxon>
        <taxon>Pseudomonadati</taxon>
        <taxon>Chlorobiota</taxon>
        <taxon>Chlorobiia</taxon>
        <taxon>Chlorobiales</taxon>
        <taxon>Chlorobiaceae</taxon>
        <taxon>Prosthecochloris</taxon>
    </lineage>
</organism>
<evidence type="ECO:0000313" key="10">
    <source>
        <dbReference type="Proteomes" id="UP000619838"/>
    </source>
</evidence>
<dbReference type="Pfam" id="PF13365">
    <property type="entry name" value="Trypsin_2"/>
    <property type="match status" value="1"/>
</dbReference>
<keyword evidence="5" id="KW-0574">Periplasm</keyword>
<feature type="domain" description="PDZ" evidence="8">
    <location>
        <begin position="405"/>
        <end position="499"/>
    </location>
</feature>
<dbReference type="SUPFAM" id="SSF50494">
    <property type="entry name" value="Trypsin-like serine proteases"/>
    <property type="match status" value="1"/>
</dbReference>
<dbReference type="InterPro" id="IPR001940">
    <property type="entry name" value="Peptidase_S1C"/>
</dbReference>
<dbReference type="PRINTS" id="PR00834">
    <property type="entry name" value="PROTEASES2C"/>
</dbReference>
<evidence type="ECO:0000256" key="5">
    <source>
        <dbReference type="ARBA" id="ARBA00022764"/>
    </source>
</evidence>
<dbReference type="Proteomes" id="UP000619838">
    <property type="component" value="Unassembled WGS sequence"/>
</dbReference>
<evidence type="ECO:0000256" key="1">
    <source>
        <dbReference type="ARBA" id="ARBA00004418"/>
    </source>
</evidence>